<protein>
    <submittedName>
        <fullName evidence="2">Uncharacterized protein</fullName>
    </submittedName>
</protein>
<evidence type="ECO:0000313" key="3">
    <source>
        <dbReference type="Proteomes" id="UP000218775"/>
    </source>
</evidence>
<feature type="region of interest" description="Disordered" evidence="1">
    <location>
        <begin position="1"/>
        <end position="27"/>
    </location>
</feature>
<dbReference type="Proteomes" id="UP000218775">
    <property type="component" value="Unassembled WGS sequence"/>
</dbReference>
<comment type="caution">
    <text evidence="2">The sequence shown here is derived from an EMBL/GenBank/DDBJ whole genome shotgun (WGS) entry which is preliminary data.</text>
</comment>
<proteinExistence type="predicted"/>
<name>A0A2A4X5L5_UNCAE</name>
<dbReference type="EMBL" id="NVUK01000011">
    <property type="protein sequence ID" value="PCI77918.1"/>
    <property type="molecule type" value="Genomic_DNA"/>
</dbReference>
<gene>
    <name evidence="2" type="ORF">COB21_02360</name>
</gene>
<dbReference type="AlphaFoldDB" id="A0A2A4X5L5"/>
<organism evidence="2 3">
    <name type="scientific">Aerophobetes bacterium</name>
    <dbReference type="NCBI Taxonomy" id="2030807"/>
    <lineage>
        <taxon>Bacteria</taxon>
        <taxon>Candidatus Aerophobota</taxon>
    </lineage>
</organism>
<accession>A0A2A4X5L5</accession>
<reference evidence="3" key="1">
    <citation type="submission" date="2017-08" db="EMBL/GenBank/DDBJ databases">
        <title>A dynamic microbial community with high functional redundancy inhabits the cold, oxic subseafloor aquifer.</title>
        <authorList>
            <person name="Tully B.J."/>
            <person name="Wheat C.G."/>
            <person name="Glazer B.T."/>
            <person name="Huber J.A."/>
        </authorList>
    </citation>
    <scope>NUCLEOTIDE SEQUENCE [LARGE SCALE GENOMIC DNA]</scope>
</reference>
<feature type="compositionally biased region" description="Low complexity" evidence="1">
    <location>
        <begin position="1"/>
        <end position="16"/>
    </location>
</feature>
<evidence type="ECO:0000256" key="1">
    <source>
        <dbReference type="SAM" id="MobiDB-lite"/>
    </source>
</evidence>
<evidence type="ECO:0000313" key="2">
    <source>
        <dbReference type="EMBL" id="PCI77918.1"/>
    </source>
</evidence>
<sequence length="243" mass="26462">MSSVSNNNHVNAAVVSGQTGSDGRAERTAQDTAITRVAVQVFTDQHAEAAVNERPGECFAVVADAVAAYEGMPHAQEVVVQDQAARVRNVPTLTYAGIGRGLVESSRSGFIEKLFGSRRASSTRQTDSRTTGQKFKDFFRSAPVKVRVNADRMARQKLAYAIALSSDSEQRTQEKLAHKGYTYTIKPHSSFGIMGTLVLVDKEGSEAKAARQLLKNIANSTQTRGFFIAVAQRDSTSRYRVIM</sequence>